<comment type="function">
    <text evidence="16">Acts as a processive, ATP-dependent zinc metallopeptidase.</text>
</comment>
<evidence type="ECO:0000256" key="16">
    <source>
        <dbReference type="HAMAP-Rule" id="MF_01458"/>
    </source>
</evidence>
<feature type="transmembrane region" description="Helical" evidence="16">
    <location>
        <begin position="126"/>
        <end position="148"/>
    </location>
</feature>
<keyword evidence="7 16" id="KW-0479">Metal-binding</keyword>
<dbReference type="InterPro" id="IPR003593">
    <property type="entry name" value="AAA+_ATPase"/>
</dbReference>
<dbReference type="Gene3D" id="1.10.8.60">
    <property type="match status" value="1"/>
</dbReference>
<dbReference type="PANTHER" id="PTHR23076:SF139">
    <property type="entry name" value="ATP-DEPENDENT ZINC METALLOPROTEASE FTSH 2, CHLOROPLASTIC"/>
    <property type="match status" value="1"/>
</dbReference>
<dbReference type="Pfam" id="PF01434">
    <property type="entry name" value="Peptidase_M41"/>
    <property type="match status" value="1"/>
</dbReference>
<evidence type="ECO:0000256" key="6">
    <source>
        <dbReference type="ARBA" id="ARBA00022692"/>
    </source>
</evidence>
<dbReference type="InterPro" id="IPR003959">
    <property type="entry name" value="ATPase_AAA_core"/>
</dbReference>
<dbReference type="FunFam" id="1.10.8.60:FF:000001">
    <property type="entry name" value="ATP-dependent zinc metalloprotease FtsH"/>
    <property type="match status" value="1"/>
</dbReference>
<dbReference type="AlphaFoldDB" id="A0A2U9NM06"/>
<dbReference type="InterPro" id="IPR041569">
    <property type="entry name" value="AAA_lid_3"/>
</dbReference>
<dbReference type="InterPro" id="IPR000642">
    <property type="entry name" value="Peptidase_M41"/>
</dbReference>
<evidence type="ECO:0000256" key="8">
    <source>
        <dbReference type="ARBA" id="ARBA00022741"/>
    </source>
</evidence>
<dbReference type="Gene3D" id="3.30.720.210">
    <property type="match status" value="1"/>
</dbReference>
<dbReference type="SUPFAM" id="SSF52540">
    <property type="entry name" value="P-loop containing nucleoside triphosphate hydrolases"/>
    <property type="match status" value="1"/>
</dbReference>
<evidence type="ECO:0000256" key="10">
    <source>
        <dbReference type="ARBA" id="ARBA00022833"/>
    </source>
</evidence>
<keyword evidence="14 16" id="KW-0793">Thylakoid</keyword>
<keyword evidence="13 16" id="KW-0482">Metalloprotease</keyword>
<comment type="similarity">
    <text evidence="3 16">In the C-terminal section; belongs to the peptidase M41 family.</text>
</comment>
<dbReference type="Pfam" id="PF17862">
    <property type="entry name" value="AAA_lid_3"/>
    <property type="match status" value="1"/>
</dbReference>
<comment type="cofactor">
    <cofactor evidence="1">
        <name>Zn(2+)</name>
        <dbReference type="ChEBI" id="CHEBI:29105"/>
    </cofactor>
</comment>
<evidence type="ECO:0000256" key="12">
    <source>
        <dbReference type="ARBA" id="ARBA00022989"/>
    </source>
</evidence>
<gene>
    <name evidence="16 19" type="primary">ftsH</name>
</gene>
<feature type="domain" description="AAA+ ATPase" evidence="18">
    <location>
        <begin position="215"/>
        <end position="354"/>
    </location>
</feature>
<keyword evidence="10 16" id="KW-0862">Zinc</keyword>
<dbReference type="InterPro" id="IPR037219">
    <property type="entry name" value="Peptidase_M41-like"/>
</dbReference>
<keyword evidence="9 16" id="KW-0378">Hydrolase</keyword>
<feature type="binding site" evidence="16">
    <location>
        <begin position="223"/>
        <end position="230"/>
    </location>
    <ligand>
        <name>ATP</name>
        <dbReference type="ChEBI" id="CHEBI:30616"/>
    </ligand>
</feature>
<proteinExistence type="inferred from homology"/>
<dbReference type="GO" id="GO:0006508">
    <property type="term" value="P:proteolysis"/>
    <property type="evidence" value="ECO:0007669"/>
    <property type="project" value="UniProtKB-KW"/>
</dbReference>
<evidence type="ECO:0000256" key="4">
    <source>
        <dbReference type="ARBA" id="ARBA00010550"/>
    </source>
</evidence>
<comment type="subcellular location">
    <subcellularLocation>
        <location evidence="2">Membrane</location>
    </subcellularLocation>
    <subcellularLocation>
        <location evidence="16">Plastid</location>
        <location evidence="16">Chloroplast thylakoid membrane</location>
        <topology evidence="16">Multi-pass membrane protein</topology>
        <orientation evidence="16">Stromal side</orientation>
    </subcellularLocation>
</comment>
<dbReference type="GO" id="GO:0005524">
    <property type="term" value="F:ATP binding"/>
    <property type="evidence" value="ECO:0007669"/>
    <property type="project" value="UniProtKB-UniRule"/>
</dbReference>
<geneLocation type="chloroplast" evidence="19"/>
<evidence type="ECO:0000256" key="17">
    <source>
        <dbReference type="RuleBase" id="RU003651"/>
    </source>
</evidence>
<protein>
    <recommendedName>
        <fullName evidence="16">ATP-dependent zinc metalloprotease FtsH</fullName>
        <ecNumber evidence="16">3.4.24.-</ecNumber>
    </recommendedName>
</protein>
<dbReference type="InterPro" id="IPR005936">
    <property type="entry name" value="FtsH"/>
</dbReference>
<feature type="active site" evidence="16">
    <location>
        <position position="445"/>
    </location>
</feature>
<dbReference type="Pfam" id="PF00004">
    <property type="entry name" value="AAA"/>
    <property type="match status" value="1"/>
</dbReference>
<evidence type="ECO:0000259" key="18">
    <source>
        <dbReference type="SMART" id="SM00382"/>
    </source>
</evidence>
<dbReference type="Gene3D" id="3.40.50.300">
    <property type="entry name" value="P-loop containing nucleotide triphosphate hydrolases"/>
    <property type="match status" value="1"/>
</dbReference>
<keyword evidence="6 16" id="KW-0812">Transmembrane</keyword>
<dbReference type="FunFam" id="3.40.50.300:FF:000001">
    <property type="entry name" value="ATP-dependent zinc metalloprotease FtsH"/>
    <property type="match status" value="1"/>
</dbReference>
<comment type="similarity">
    <text evidence="16">In the central section; belongs to the AAA ATPase family.</text>
</comment>
<dbReference type="GO" id="GO:0016887">
    <property type="term" value="F:ATP hydrolysis activity"/>
    <property type="evidence" value="ECO:0007669"/>
    <property type="project" value="UniProtKB-UniRule"/>
</dbReference>
<dbReference type="EMBL" id="MG755791">
    <property type="protein sequence ID" value="AWT38113.1"/>
    <property type="molecule type" value="Genomic_DNA"/>
</dbReference>
<dbReference type="GO" id="GO:0010304">
    <property type="term" value="P:PSII associated light-harvesting complex II catabolic process"/>
    <property type="evidence" value="ECO:0007669"/>
    <property type="project" value="UniProtKB-ARBA"/>
</dbReference>
<evidence type="ECO:0000256" key="14">
    <source>
        <dbReference type="ARBA" id="ARBA00023078"/>
    </source>
</evidence>
<evidence type="ECO:0000256" key="1">
    <source>
        <dbReference type="ARBA" id="ARBA00001947"/>
    </source>
</evidence>
<evidence type="ECO:0000256" key="2">
    <source>
        <dbReference type="ARBA" id="ARBA00004370"/>
    </source>
</evidence>
<dbReference type="CDD" id="cd19501">
    <property type="entry name" value="RecA-like_FtsH"/>
    <property type="match status" value="1"/>
</dbReference>
<evidence type="ECO:0000256" key="7">
    <source>
        <dbReference type="ARBA" id="ARBA00022723"/>
    </source>
</evidence>
<evidence type="ECO:0000256" key="5">
    <source>
        <dbReference type="ARBA" id="ARBA00022670"/>
    </source>
</evidence>
<dbReference type="NCBIfam" id="TIGR01241">
    <property type="entry name" value="FtsH_fam"/>
    <property type="match status" value="1"/>
</dbReference>
<keyword evidence="8 16" id="KW-0547">Nucleotide-binding</keyword>
<evidence type="ECO:0000256" key="9">
    <source>
        <dbReference type="ARBA" id="ARBA00022801"/>
    </source>
</evidence>
<keyword evidence="5 16" id="KW-0645">Protease</keyword>
<organism evidence="19">
    <name type="scientific">Proboscia sp</name>
    <dbReference type="NCBI Taxonomy" id="1923967"/>
    <lineage>
        <taxon>Eukaryota</taxon>
        <taxon>Sar</taxon>
        <taxon>Stramenopiles</taxon>
        <taxon>Ochrophyta</taxon>
        <taxon>Bacillariophyta</taxon>
        <taxon>Coscinodiscophyceae</taxon>
        <taxon>Rhizosoleniophycidae</taxon>
        <taxon>Rhizosoleniales</taxon>
        <taxon>Rhizosoleniaceae</taxon>
        <taxon>Proboscia</taxon>
    </lineage>
</organism>
<dbReference type="PROSITE" id="PS00674">
    <property type="entry name" value="AAA"/>
    <property type="match status" value="1"/>
</dbReference>
<dbReference type="Gene3D" id="1.20.58.760">
    <property type="entry name" value="Peptidase M41"/>
    <property type="match status" value="1"/>
</dbReference>
<keyword evidence="19" id="KW-0150">Chloroplast</keyword>
<keyword evidence="19" id="KW-0934">Plastid</keyword>
<reference evidence="19" key="1">
    <citation type="journal article" date="2018" name="Adv. Bot. Res.">
        <title>Evolution of the Plastid Genomes in Diatoms.</title>
        <authorList>
            <person name="Yu M."/>
            <person name="Ashworth M.P."/>
            <person name="Hajrah N.H."/>
            <person name="Khiyami M.A."/>
            <person name="Sabir M.J."/>
            <person name="Alhebshi A.M."/>
            <person name="Al-Malki A.L."/>
            <person name="Sabir J.S.M."/>
            <person name="Theriot E.C."/>
            <person name="Jansen R.K."/>
        </authorList>
    </citation>
    <scope>NUCLEOTIDE SEQUENCE</scope>
</reference>
<dbReference type="SMART" id="SM00382">
    <property type="entry name" value="AAA"/>
    <property type="match status" value="1"/>
</dbReference>
<evidence type="ECO:0000256" key="13">
    <source>
        <dbReference type="ARBA" id="ARBA00023049"/>
    </source>
</evidence>
<comment type="caution">
    <text evidence="16">Lacks conserved residue(s) required for the propagation of feature annotation.</text>
</comment>
<name>A0A2U9NM06_9STRA</name>
<dbReference type="SUPFAM" id="SSF140990">
    <property type="entry name" value="FtsH protease domain-like"/>
    <property type="match status" value="1"/>
</dbReference>
<evidence type="ECO:0000313" key="19">
    <source>
        <dbReference type="EMBL" id="AWT38113.1"/>
    </source>
</evidence>
<dbReference type="GO" id="GO:0004222">
    <property type="term" value="F:metalloendopeptidase activity"/>
    <property type="evidence" value="ECO:0007669"/>
    <property type="project" value="InterPro"/>
</dbReference>
<comment type="subunit">
    <text evidence="16">Homohexamer.</text>
</comment>
<evidence type="ECO:0000256" key="11">
    <source>
        <dbReference type="ARBA" id="ARBA00022840"/>
    </source>
</evidence>
<keyword evidence="11 16" id="KW-0067">ATP-binding</keyword>
<keyword evidence="15 16" id="KW-0472">Membrane</keyword>
<dbReference type="GO" id="GO:0004176">
    <property type="term" value="F:ATP-dependent peptidase activity"/>
    <property type="evidence" value="ECO:0007669"/>
    <property type="project" value="InterPro"/>
</dbReference>
<comment type="similarity">
    <text evidence="4">In the N-terminal section; belongs to the AAA ATPase family.</text>
</comment>
<dbReference type="InterPro" id="IPR011546">
    <property type="entry name" value="Pept_M41_FtsH_extracell"/>
</dbReference>
<accession>A0A2U9NM06</accession>
<comment type="similarity">
    <text evidence="17">Belongs to the AAA ATPase family.</text>
</comment>
<dbReference type="InterPro" id="IPR027417">
    <property type="entry name" value="P-loop_NTPase"/>
</dbReference>
<evidence type="ECO:0000256" key="3">
    <source>
        <dbReference type="ARBA" id="ARBA00010044"/>
    </source>
</evidence>
<sequence length="640" mass="70124">MWKKLLKNVLIGFIIGSNLSFGFKAVTGNLNTVASIYNTTPKSTQNTVSSKMTYGRFLEYLEMDWVKQVDLYDNGRNAVVKASSPELGNRPQTIRVEIPVGASQLISKLKEYNIDFDAHPVKTSTISAVIATNLIIPLIFIGSLAYFLQNSDDLLNNDGQSPLNFGQQANSYKKRPDPAISFKNIAGIDEAKAEIEEVVSFLKQPDKYTIVGAKIPKGILLVGPPGTGKTLLAKAIANEADVSFFSAAGSEFVEMYVGVGASRVRELFEEASSKSPSIVFIDEIDAIGRERGNGVGSGNDEREQTLNQLLTEMDGFKENKNIIVIGATNRVDILDAALLRPGRFDRQITVNLPDRRARNAILEVHAKKKKFNEDVSLVELAGKTSGFSGADLSNLLNEAAILATRYKKQVISQNEVDEAVDRITGGIAGVPLEENKNKQLIAYQEVGHAIAATVLKSHNAVEKITITPRGKSKGLTWFTAEEDQNLISRAELLARIIMMLGGRAAEQVVFGDTEITTGVSDDLQKATNLARQMVTQFGMSNIGPIALEDENAEPLFIGNSITLNGNEVSNIADRVDEQVLKIINYCEEKAVQIILDNRVVIDLVVDKLLEKETMEGSEFRELVSSYTILPEAEVYISKFK</sequence>
<dbReference type="FunFam" id="1.20.58.760:FF:000001">
    <property type="entry name" value="ATP-dependent zinc metalloprotease FtsH"/>
    <property type="match status" value="1"/>
</dbReference>
<dbReference type="EC" id="3.4.24.-" evidence="16"/>
<dbReference type="GO" id="GO:0008270">
    <property type="term" value="F:zinc ion binding"/>
    <property type="evidence" value="ECO:0007669"/>
    <property type="project" value="InterPro"/>
</dbReference>
<evidence type="ECO:0000256" key="15">
    <source>
        <dbReference type="ARBA" id="ARBA00023136"/>
    </source>
</evidence>
<keyword evidence="12 16" id="KW-1133">Transmembrane helix</keyword>
<dbReference type="PANTHER" id="PTHR23076">
    <property type="entry name" value="METALLOPROTEASE M41 FTSH"/>
    <property type="match status" value="1"/>
</dbReference>
<dbReference type="HAMAP" id="MF_01458">
    <property type="entry name" value="FtsH"/>
    <property type="match status" value="1"/>
</dbReference>
<dbReference type="GO" id="GO:0009535">
    <property type="term" value="C:chloroplast thylakoid membrane"/>
    <property type="evidence" value="ECO:0007669"/>
    <property type="project" value="UniProtKB-SubCell"/>
</dbReference>
<dbReference type="InterPro" id="IPR003960">
    <property type="entry name" value="ATPase_AAA_CS"/>
</dbReference>
<dbReference type="Pfam" id="PF06480">
    <property type="entry name" value="FtsH_ext"/>
    <property type="match status" value="1"/>
</dbReference>